<reference evidence="2" key="1">
    <citation type="submission" date="2022-12" db="EMBL/GenBank/DDBJ databases">
        <authorList>
            <person name="Brejova B."/>
        </authorList>
    </citation>
    <scope>NUCLEOTIDE SEQUENCE</scope>
</reference>
<keyword evidence="1" id="KW-0812">Transmembrane</keyword>
<organism evidence="2 3">
    <name type="scientific">Candida verbasci</name>
    <dbReference type="NCBI Taxonomy" id="1227364"/>
    <lineage>
        <taxon>Eukaryota</taxon>
        <taxon>Fungi</taxon>
        <taxon>Dikarya</taxon>
        <taxon>Ascomycota</taxon>
        <taxon>Saccharomycotina</taxon>
        <taxon>Pichiomycetes</taxon>
        <taxon>Debaryomycetaceae</taxon>
        <taxon>Candida/Lodderomyces clade</taxon>
        <taxon>Candida</taxon>
    </lineage>
</organism>
<protein>
    <recommendedName>
        <fullName evidence="4">HRQ family protein 1</fullName>
    </recommendedName>
</protein>
<evidence type="ECO:0000256" key="1">
    <source>
        <dbReference type="SAM" id="Phobius"/>
    </source>
</evidence>
<keyword evidence="1" id="KW-0472">Membrane</keyword>
<dbReference type="OrthoDB" id="497541at2759"/>
<keyword evidence="3" id="KW-1185">Reference proteome</keyword>
<dbReference type="AlphaFoldDB" id="A0A9W4TW39"/>
<gene>
    <name evidence="2" type="ORF">CANVERA_P2148</name>
</gene>
<dbReference type="EMBL" id="CANTUO010000002">
    <property type="protein sequence ID" value="CAI5757634.1"/>
    <property type="molecule type" value="Genomic_DNA"/>
</dbReference>
<evidence type="ECO:0000313" key="3">
    <source>
        <dbReference type="Proteomes" id="UP001152885"/>
    </source>
</evidence>
<dbReference type="Proteomes" id="UP001152885">
    <property type="component" value="Unassembled WGS sequence"/>
</dbReference>
<feature type="transmembrane region" description="Helical" evidence="1">
    <location>
        <begin position="14"/>
        <end position="34"/>
    </location>
</feature>
<sequence>MNSTTTETGNIKSLGYNDAIIILISILGLVLFVNKKKKVEPNYKVADRPFGYWKPDHTFKTPTPKEFPNWDFNKTKPLPYRAFKHKYHVTMGIRPMDWNSWIELDNEWKYYHDLKMKRLEEQGDDLYATSDKAKNASCELLHELCSYLPARYPNLFKFENNIITIIPINESYNLNDDNLNPITTSAKLIQDDIAIMVENDDDGAYSLESGCICLAGFWRLKDKFKMKLDEIHKSGDVPQYETKLKSGMNKFFKRLTVNSPVIRNNYFIQTDEHLHWSKSIGSEHEKNIGWYTAPEAKDINQLYFRSERQSLRRLPISGAVVFTIRTYFLPVTKLCEEPYIPRRLLNGIESWSDDVEEYKGYHKFKQVLLPYLEQKAKEQELKGLDPLEEPSVYPF</sequence>
<dbReference type="InterPro" id="IPR021848">
    <property type="entry name" value="HODM_asu-like"/>
</dbReference>
<proteinExistence type="predicted"/>
<evidence type="ECO:0008006" key="4">
    <source>
        <dbReference type="Google" id="ProtNLM"/>
    </source>
</evidence>
<evidence type="ECO:0000313" key="2">
    <source>
        <dbReference type="EMBL" id="CAI5757634.1"/>
    </source>
</evidence>
<name>A0A9W4TW39_9ASCO</name>
<comment type="caution">
    <text evidence="2">The sequence shown here is derived from an EMBL/GenBank/DDBJ whole genome shotgun (WGS) entry which is preliminary data.</text>
</comment>
<dbReference type="Pfam" id="PF11927">
    <property type="entry name" value="HODM_asu-like"/>
    <property type="match status" value="1"/>
</dbReference>
<accession>A0A9W4TW39</accession>
<keyword evidence="1" id="KW-1133">Transmembrane helix</keyword>